<protein>
    <submittedName>
        <fullName evidence="1">WbqC family protein</fullName>
    </submittedName>
</protein>
<evidence type="ECO:0000313" key="2">
    <source>
        <dbReference type="Proteomes" id="UP001610063"/>
    </source>
</evidence>
<gene>
    <name evidence="1" type="ORF">ACHKAR_15050</name>
</gene>
<dbReference type="RefSeq" id="WP_159583867.1">
    <property type="nucleotide sequence ID" value="NZ_JBIPKE010000018.1"/>
</dbReference>
<dbReference type="Pfam" id="PF08889">
    <property type="entry name" value="WbqC"/>
    <property type="match status" value="1"/>
</dbReference>
<proteinExistence type="predicted"/>
<accession>A0ABW7NBQ1</accession>
<keyword evidence="2" id="KW-1185">Reference proteome</keyword>
<dbReference type="InterPro" id="IPR014985">
    <property type="entry name" value="WbqC"/>
</dbReference>
<comment type="caution">
    <text evidence="1">The sequence shown here is derived from an EMBL/GenBank/DDBJ whole genome shotgun (WGS) entry which is preliminary data.</text>
</comment>
<sequence>MKLAIMQPYFFPYLGYFQLIHSCDSFVFYDDVQYIKGGWVNRNRIQYRGEVRYINAMIEGASANKRINELQVVENIRWKDKLLKNIESCYYRAPQFDQVFPLISEIVNTPFRSLSEFNINGLKKLCKHLSIDKEFIVSSAAWDNDHLKGLDRVLDICKRLNCDFYINASNGRILYKKEDFEREHIRLAFIKMKDLTYNQSNTQFSDNLSILDAMMYNDVTSMGHLLRSYTLEQ</sequence>
<dbReference type="Proteomes" id="UP001610063">
    <property type="component" value="Unassembled WGS sequence"/>
</dbReference>
<name>A0ABW7NBQ1_9BACT</name>
<organism evidence="1 2">
    <name type="scientific">Marinoscillum luteum</name>
    <dbReference type="NCBI Taxonomy" id="861051"/>
    <lineage>
        <taxon>Bacteria</taxon>
        <taxon>Pseudomonadati</taxon>
        <taxon>Bacteroidota</taxon>
        <taxon>Cytophagia</taxon>
        <taxon>Cytophagales</taxon>
        <taxon>Reichenbachiellaceae</taxon>
        <taxon>Marinoscillum</taxon>
    </lineage>
</organism>
<dbReference type="EMBL" id="JBIPKE010000018">
    <property type="protein sequence ID" value="MFH6984772.1"/>
    <property type="molecule type" value="Genomic_DNA"/>
</dbReference>
<evidence type="ECO:0000313" key="1">
    <source>
        <dbReference type="EMBL" id="MFH6984772.1"/>
    </source>
</evidence>
<reference evidence="1 2" key="1">
    <citation type="journal article" date="2013" name="Int. J. Syst. Evol. Microbiol.">
        <title>Marinoscillum luteum sp. nov., isolated from marine sediment.</title>
        <authorList>
            <person name="Cha I.T."/>
            <person name="Park S.J."/>
            <person name="Kim S.J."/>
            <person name="Kim J.G."/>
            <person name="Jung M.Y."/>
            <person name="Shin K.S."/>
            <person name="Kwon K.K."/>
            <person name="Yang S.H."/>
            <person name="Seo Y.S."/>
            <person name="Rhee S.K."/>
        </authorList>
    </citation>
    <scope>NUCLEOTIDE SEQUENCE [LARGE SCALE GENOMIC DNA]</scope>
    <source>
        <strain evidence="1 2">KCTC 23939</strain>
    </source>
</reference>